<feature type="transmembrane region" description="Helical" evidence="1">
    <location>
        <begin position="109"/>
        <end position="129"/>
    </location>
</feature>
<feature type="transmembrane region" description="Helical" evidence="1">
    <location>
        <begin position="70"/>
        <end position="88"/>
    </location>
</feature>
<feature type="transmembrane region" description="Helical" evidence="1">
    <location>
        <begin position="135"/>
        <end position="157"/>
    </location>
</feature>
<proteinExistence type="predicted"/>
<keyword evidence="1" id="KW-1133">Transmembrane helix</keyword>
<reference evidence="2 3" key="1">
    <citation type="submission" date="2018-06" db="EMBL/GenBank/DDBJ databases">
        <title>A transcriptomic atlas of mushroom development highlights an independent origin of complex multicellularity.</title>
        <authorList>
            <consortium name="DOE Joint Genome Institute"/>
            <person name="Krizsan K."/>
            <person name="Almasi E."/>
            <person name="Merenyi Z."/>
            <person name="Sahu N."/>
            <person name="Viragh M."/>
            <person name="Koszo T."/>
            <person name="Mondo S."/>
            <person name="Kiss B."/>
            <person name="Balint B."/>
            <person name="Kues U."/>
            <person name="Barry K."/>
            <person name="Hegedus J.C."/>
            <person name="Henrissat B."/>
            <person name="Johnson J."/>
            <person name="Lipzen A."/>
            <person name="Ohm R."/>
            <person name="Nagy I."/>
            <person name="Pangilinan J."/>
            <person name="Yan J."/>
            <person name="Xiong Y."/>
            <person name="Grigoriev I.V."/>
            <person name="Hibbett D.S."/>
            <person name="Nagy L.G."/>
        </authorList>
    </citation>
    <scope>NUCLEOTIDE SEQUENCE [LARGE SCALE GENOMIC DNA]</scope>
    <source>
        <strain evidence="2 3">SZMC22713</strain>
    </source>
</reference>
<protein>
    <submittedName>
        <fullName evidence="2">Uncharacterized protein</fullName>
    </submittedName>
</protein>
<evidence type="ECO:0000313" key="2">
    <source>
        <dbReference type="EMBL" id="TDL14674.1"/>
    </source>
</evidence>
<dbReference type="EMBL" id="ML170317">
    <property type="protein sequence ID" value="TDL14674.1"/>
    <property type="molecule type" value="Genomic_DNA"/>
</dbReference>
<dbReference type="AlphaFoldDB" id="A0A4Y7PGS7"/>
<name>A0A4Y7PGS7_9AGAM</name>
<sequence>MSLWVKHLVIRIFADAMGYGGAMFTTYNICVLVSYILLSKWFRYVPNPLLEPLLECYSGVTGFTVTTTKLGFSSLMVYDGVMFILILIKTVREGRKSRARILTILFRDGMIYYAVLFALSIADLIATTLPRFEVTLVGSLAPALLAAQSIGASHIILNLRKYSFTDENLTLGLRRENDGVNQAAGLHALKRGALERGGRVYADAPEIIAVSKQRWFKRDEEQFVTFVAVLRKNDKRQGRREAFSRTASWIIPSGTGFCFVNDEECAKTVDLVTYHQTYALELDLSALLAAHITPAYGIKEQREVQFEAPNGKVVPVDSPER</sequence>
<dbReference type="VEuPathDB" id="FungiDB:BD410DRAFT_845835"/>
<gene>
    <name evidence="2" type="ORF">BD410DRAFT_845835</name>
</gene>
<evidence type="ECO:0000313" key="3">
    <source>
        <dbReference type="Proteomes" id="UP000294933"/>
    </source>
</evidence>
<keyword evidence="1" id="KW-0472">Membrane</keyword>
<evidence type="ECO:0000256" key="1">
    <source>
        <dbReference type="SAM" id="Phobius"/>
    </source>
</evidence>
<dbReference type="Proteomes" id="UP000294933">
    <property type="component" value="Unassembled WGS sequence"/>
</dbReference>
<feature type="transmembrane region" description="Helical" evidence="1">
    <location>
        <begin position="12"/>
        <end position="38"/>
    </location>
</feature>
<keyword evidence="1" id="KW-0812">Transmembrane</keyword>
<keyword evidence="3" id="KW-1185">Reference proteome</keyword>
<accession>A0A4Y7PGS7</accession>
<organism evidence="2 3">
    <name type="scientific">Rickenella mellea</name>
    <dbReference type="NCBI Taxonomy" id="50990"/>
    <lineage>
        <taxon>Eukaryota</taxon>
        <taxon>Fungi</taxon>
        <taxon>Dikarya</taxon>
        <taxon>Basidiomycota</taxon>
        <taxon>Agaricomycotina</taxon>
        <taxon>Agaricomycetes</taxon>
        <taxon>Hymenochaetales</taxon>
        <taxon>Rickenellaceae</taxon>
        <taxon>Rickenella</taxon>
    </lineage>
</organism>